<proteinExistence type="predicted"/>
<dbReference type="EMBL" id="JACHCA010000009">
    <property type="protein sequence ID" value="MBB6129409.1"/>
    <property type="molecule type" value="Genomic_DNA"/>
</dbReference>
<reference evidence="1 2" key="1">
    <citation type="submission" date="2020-08" db="EMBL/GenBank/DDBJ databases">
        <title>Genomic Encyclopedia of Type Strains, Phase IV (KMG-V): Genome sequencing to study the core and pangenomes of soil and plant-associated prokaryotes.</title>
        <authorList>
            <person name="Whitman W."/>
        </authorList>
    </citation>
    <scope>NUCLEOTIDE SEQUENCE [LARGE SCALE GENOMIC DNA]</scope>
    <source>
        <strain evidence="1 2">MP601</strain>
    </source>
</reference>
<evidence type="ECO:0000313" key="1">
    <source>
        <dbReference type="EMBL" id="MBB6129409.1"/>
    </source>
</evidence>
<dbReference type="AlphaFoldDB" id="A0A841JE31"/>
<dbReference type="Proteomes" id="UP000548326">
    <property type="component" value="Unassembled WGS sequence"/>
</dbReference>
<comment type="caution">
    <text evidence="1">The sequence shown here is derived from an EMBL/GenBank/DDBJ whole genome shotgun (WGS) entry which is preliminary data.</text>
</comment>
<protein>
    <submittedName>
        <fullName evidence="1">Uncharacterized protein</fullName>
    </submittedName>
</protein>
<sequence>MKKSLNLNKFAENGTLSIFVNSEQEPMGILIPLKQWSKIAPSVDKNCELHRLMEQLTFKPIFERSLKEQENWLCPEIEQVETANLQQGLYNIYQDDKYCTSKDLFIHQYTDHRELVKVDAETGHTQTIKRNF</sequence>
<organism evidence="1 2">
    <name type="scientific">Mucilaginibacter lappiensis</name>
    <dbReference type="NCBI Taxonomy" id="354630"/>
    <lineage>
        <taxon>Bacteria</taxon>
        <taxon>Pseudomonadati</taxon>
        <taxon>Bacteroidota</taxon>
        <taxon>Sphingobacteriia</taxon>
        <taxon>Sphingobacteriales</taxon>
        <taxon>Sphingobacteriaceae</taxon>
        <taxon>Mucilaginibacter</taxon>
    </lineage>
</organism>
<name>A0A841JE31_9SPHI</name>
<gene>
    <name evidence="1" type="ORF">HDF22_003535</name>
</gene>
<accession>A0A841JE31</accession>
<evidence type="ECO:0000313" key="2">
    <source>
        <dbReference type="Proteomes" id="UP000548326"/>
    </source>
</evidence>
<dbReference type="RefSeq" id="WP_183588512.1">
    <property type="nucleotide sequence ID" value="NZ_JACHCA010000009.1"/>
</dbReference>